<dbReference type="EMBL" id="JACCFQ010000001">
    <property type="protein sequence ID" value="NYJ17561.1"/>
    <property type="molecule type" value="Genomic_DNA"/>
</dbReference>
<reference evidence="8 9" key="1">
    <citation type="submission" date="2020-07" db="EMBL/GenBank/DDBJ databases">
        <title>Sequencing the genomes of 1000 actinobacteria strains.</title>
        <authorList>
            <person name="Klenk H.-P."/>
        </authorList>
    </citation>
    <scope>NUCLEOTIDE SEQUENCE [LARGE SCALE GENOMIC DNA]</scope>
    <source>
        <strain evidence="8 9">DSM 15664</strain>
    </source>
</reference>
<keyword evidence="2 6" id="KW-0812">Transmembrane</keyword>
<dbReference type="RefSeq" id="WP_179442233.1">
    <property type="nucleotide sequence ID" value="NZ_BAAALK010000002.1"/>
</dbReference>
<dbReference type="PROSITE" id="PS50850">
    <property type="entry name" value="MFS"/>
    <property type="match status" value="1"/>
</dbReference>
<feature type="transmembrane region" description="Helical" evidence="6">
    <location>
        <begin position="272"/>
        <end position="294"/>
    </location>
</feature>
<evidence type="ECO:0000256" key="6">
    <source>
        <dbReference type="SAM" id="Phobius"/>
    </source>
</evidence>
<keyword evidence="9" id="KW-1185">Reference proteome</keyword>
<evidence type="ECO:0000313" key="9">
    <source>
        <dbReference type="Proteomes" id="UP000560069"/>
    </source>
</evidence>
<dbReference type="InterPro" id="IPR036259">
    <property type="entry name" value="MFS_trans_sf"/>
</dbReference>
<keyword evidence="4 6" id="KW-0472">Membrane</keyword>
<feature type="transmembrane region" description="Helical" evidence="6">
    <location>
        <begin position="107"/>
        <end position="129"/>
    </location>
</feature>
<evidence type="ECO:0000256" key="3">
    <source>
        <dbReference type="ARBA" id="ARBA00022989"/>
    </source>
</evidence>
<feature type="transmembrane region" description="Helical" evidence="6">
    <location>
        <begin position="141"/>
        <end position="164"/>
    </location>
</feature>
<dbReference type="GO" id="GO:0005886">
    <property type="term" value="C:plasma membrane"/>
    <property type="evidence" value="ECO:0007669"/>
    <property type="project" value="UniProtKB-SubCell"/>
</dbReference>
<accession>A0A7Z0E9J6</accession>
<dbReference type="PANTHER" id="PTHR23523:SF2">
    <property type="entry name" value="2-NITROIMIDAZOLE TRANSPORTER"/>
    <property type="match status" value="1"/>
</dbReference>
<evidence type="ECO:0000256" key="4">
    <source>
        <dbReference type="ARBA" id="ARBA00023136"/>
    </source>
</evidence>
<protein>
    <submittedName>
        <fullName evidence="8">CP family cyanate transporter-like MFS transporter</fullName>
    </submittedName>
</protein>
<feature type="transmembrane region" description="Helical" evidence="6">
    <location>
        <begin position="403"/>
        <end position="421"/>
    </location>
</feature>
<name>A0A7Z0E9J6_9MICC</name>
<feature type="region of interest" description="Disordered" evidence="5">
    <location>
        <begin position="194"/>
        <end position="265"/>
    </location>
</feature>
<dbReference type="SUPFAM" id="SSF103473">
    <property type="entry name" value="MFS general substrate transporter"/>
    <property type="match status" value="1"/>
</dbReference>
<feature type="transmembrane region" description="Helical" evidence="6">
    <location>
        <begin position="52"/>
        <end position="72"/>
    </location>
</feature>
<comment type="caution">
    <text evidence="8">The sequence shown here is derived from an EMBL/GenBank/DDBJ whole genome shotgun (WGS) entry which is preliminary data.</text>
</comment>
<dbReference type="InterPro" id="IPR020846">
    <property type="entry name" value="MFS_dom"/>
</dbReference>
<feature type="transmembrane region" description="Helical" evidence="6">
    <location>
        <begin position="427"/>
        <end position="447"/>
    </location>
</feature>
<sequence length="453" mass="45847">MSAAEPSPPTRLPHLLMVVTVLIVAANLRPAITVVGPLIERIGEDTGLGPAALGLLGAIPALGFGVVALFVAALGRRWGLERTIFVSLLLLGVGTALRSLPLGGFSLFAGTVILSAAIGVGNVLVPAVVKRDFPARVPVMTGLYTAVLVGCAAIASGSAVPVAAATGWEFTLGVSAIFALISAALWGVRLGAPRRRGASPRPAAGAASRPELGSTDAPEHHDASPAAPDAGAAPAAPESTEGLDPAPRDDVGSLPEAPAPGTPGRSMWRSAVAWQVTAYFALQSGIFYLMLTWFPAIQTSHGVTDAAAGFWLGAYQAIGILASLVTGPIMQRAADQRAVIVALAGIMFFGVLGIILLPAAMPVWALVVGFASGGNLLAGLTLISMRARTAGEAGRLSGMAQGVGYLLAAVGPLLAGSLFELSGSWSLVLWIIAGAVVVMALVGLLAGRRVDVL</sequence>
<dbReference type="PANTHER" id="PTHR23523">
    <property type="match status" value="1"/>
</dbReference>
<evidence type="ECO:0000256" key="2">
    <source>
        <dbReference type="ARBA" id="ARBA00022692"/>
    </source>
</evidence>
<feature type="transmembrane region" description="Helical" evidence="6">
    <location>
        <begin position="12"/>
        <end position="32"/>
    </location>
</feature>
<feature type="transmembrane region" description="Helical" evidence="6">
    <location>
        <begin position="84"/>
        <end position="101"/>
    </location>
</feature>
<dbReference type="AlphaFoldDB" id="A0A7Z0E9J6"/>
<dbReference type="InterPro" id="IPR011701">
    <property type="entry name" value="MFS"/>
</dbReference>
<evidence type="ECO:0000313" key="8">
    <source>
        <dbReference type="EMBL" id="NYJ17561.1"/>
    </source>
</evidence>
<dbReference type="Pfam" id="PF07690">
    <property type="entry name" value="MFS_1"/>
    <property type="match status" value="1"/>
</dbReference>
<organism evidence="8 9">
    <name type="scientific">Nesterenkonia sandarakina</name>
    <dbReference type="NCBI Taxonomy" id="272918"/>
    <lineage>
        <taxon>Bacteria</taxon>
        <taxon>Bacillati</taxon>
        <taxon>Actinomycetota</taxon>
        <taxon>Actinomycetes</taxon>
        <taxon>Micrococcales</taxon>
        <taxon>Micrococcaceae</taxon>
        <taxon>Nesterenkonia</taxon>
    </lineage>
</organism>
<dbReference type="CDD" id="cd17339">
    <property type="entry name" value="MFS_NIMT_CynX_like"/>
    <property type="match status" value="1"/>
</dbReference>
<feature type="transmembrane region" description="Helical" evidence="6">
    <location>
        <begin position="338"/>
        <end position="357"/>
    </location>
</feature>
<dbReference type="Gene3D" id="1.20.1250.20">
    <property type="entry name" value="MFS general substrate transporter like domains"/>
    <property type="match status" value="1"/>
</dbReference>
<feature type="compositionally biased region" description="Low complexity" evidence="5">
    <location>
        <begin position="199"/>
        <end position="210"/>
    </location>
</feature>
<feature type="domain" description="Major facilitator superfamily (MFS) profile" evidence="7">
    <location>
        <begin position="15"/>
        <end position="451"/>
    </location>
</feature>
<feature type="transmembrane region" description="Helical" evidence="6">
    <location>
        <begin position="363"/>
        <end position="383"/>
    </location>
</feature>
<feature type="transmembrane region" description="Helical" evidence="6">
    <location>
        <begin position="170"/>
        <end position="192"/>
    </location>
</feature>
<keyword evidence="3 6" id="KW-1133">Transmembrane helix</keyword>
<comment type="subcellular location">
    <subcellularLocation>
        <location evidence="1">Cell membrane</location>
        <topology evidence="1">Multi-pass membrane protein</topology>
    </subcellularLocation>
</comment>
<gene>
    <name evidence="8" type="ORF">HNR11_002095</name>
</gene>
<dbReference type="GO" id="GO:0022857">
    <property type="term" value="F:transmembrane transporter activity"/>
    <property type="evidence" value="ECO:0007669"/>
    <property type="project" value="InterPro"/>
</dbReference>
<proteinExistence type="predicted"/>
<evidence type="ECO:0000256" key="1">
    <source>
        <dbReference type="ARBA" id="ARBA00004651"/>
    </source>
</evidence>
<feature type="compositionally biased region" description="Low complexity" evidence="5">
    <location>
        <begin position="224"/>
        <end position="239"/>
    </location>
</feature>
<evidence type="ECO:0000259" key="7">
    <source>
        <dbReference type="PROSITE" id="PS50850"/>
    </source>
</evidence>
<evidence type="ECO:0000256" key="5">
    <source>
        <dbReference type="SAM" id="MobiDB-lite"/>
    </source>
</evidence>
<feature type="transmembrane region" description="Helical" evidence="6">
    <location>
        <begin position="306"/>
        <end position="326"/>
    </location>
</feature>
<dbReference type="InterPro" id="IPR052524">
    <property type="entry name" value="MFS_Cyanate_Porter"/>
</dbReference>
<dbReference type="Proteomes" id="UP000560069">
    <property type="component" value="Unassembled WGS sequence"/>
</dbReference>